<comment type="function">
    <text evidence="8">Probably part of an ABC transporter complex. Probably responsible for the translocation of the substrate across the membrane.</text>
</comment>
<dbReference type="PANTHER" id="PTHR30151:SF25">
    <property type="entry name" value="TAURINE TRANSPORT SYSTEM PERMEASE PROTEIN TAUC"/>
    <property type="match status" value="1"/>
</dbReference>
<dbReference type="RefSeq" id="WP_079448210.1">
    <property type="nucleotide sequence ID" value="NZ_MWPQ01000058.1"/>
</dbReference>
<dbReference type="Proteomes" id="UP000189940">
    <property type="component" value="Unassembled WGS sequence"/>
</dbReference>
<dbReference type="CDD" id="cd06261">
    <property type="entry name" value="TM_PBP2"/>
    <property type="match status" value="1"/>
</dbReference>
<dbReference type="PANTHER" id="PTHR30151">
    <property type="entry name" value="ALKANE SULFONATE ABC TRANSPORTER-RELATED, MEMBRANE SUBUNIT"/>
    <property type="match status" value="1"/>
</dbReference>
<gene>
    <name evidence="11" type="ORF">B2M20_16985</name>
</gene>
<dbReference type="EMBL" id="MWPQ01000058">
    <property type="protein sequence ID" value="OPH81597.1"/>
    <property type="molecule type" value="Genomic_DNA"/>
</dbReference>
<dbReference type="STRING" id="29421.B2M20_16985"/>
<comment type="similarity">
    <text evidence="2 9">Belongs to the binding-protein-dependent transport system permease family.</text>
</comment>
<keyword evidence="12" id="KW-1185">Reference proteome</keyword>
<evidence type="ECO:0000256" key="9">
    <source>
        <dbReference type="RuleBase" id="RU363032"/>
    </source>
</evidence>
<feature type="transmembrane region" description="Helical" evidence="9">
    <location>
        <begin position="157"/>
        <end position="177"/>
    </location>
</feature>
<dbReference type="GO" id="GO:0042918">
    <property type="term" value="P:alkanesulfonate transmembrane transport"/>
    <property type="evidence" value="ECO:0007669"/>
    <property type="project" value="UniProtKB-ARBA"/>
</dbReference>
<evidence type="ECO:0000259" key="10">
    <source>
        <dbReference type="PROSITE" id="PS50928"/>
    </source>
</evidence>
<evidence type="ECO:0000313" key="11">
    <source>
        <dbReference type="EMBL" id="OPH81597.1"/>
    </source>
</evidence>
<feature type="transmembrane region" description="Helical" evidence="9">
    <location>
        <begin position="30"/>
        <end position="55"/>
    </location>
</feature>
<keyword evidence="7 9" id="KW-0472">Membrane</keyword>
<keyword evidence="3 9" id="KW-0813">Transport</keyword>
<comment type="caution">
    <text evidence="11">The sequence shown here is derived from an EMBL/GenBank/DDBJ whole genome shotgun (WGS) entry which is preliminary data.</text>
</comment>
<dbReference type="FunFam" id="1.10.3720.10:FF:000003">
    <property type="entry name" value="Aliphatic sulfonate ABC transporter permease"/>
    <property type="match status" value="1"/>
</dbReference>
<evidence type="ECO:0000256" key="3">
    <source>
        <dbReference type="ARBA" id="ARBA00022448"/>
    </source>
</evidence>
<dbReference type="SUPFAM" id="SSF161098">
    <property type="entry name" value="MetI-like"/>
    <property type="match status" value="1"/>
</dbReference>
<accession>A0A1V4HUF0</accession>
<dbReference type="Pfam" id="PF00528">
    <property type="entry name" value="BPD_transp_1"/>
    <property type="match status" value="1"/>
</dbReference>
<reference evidence="11 12" key="1">
    <citation type="submission" date="2017-02" db="EMBL/GenBank/DDBJ databases">
        <title>Genome sequence of the nitrite-oxidizing bacterium Nitrobacter vulgaris strain Ab1.</title>
        <authorList>
            <person name="Mellbye B.L."/>
            <person name="Davis E.W."/>
            <person name="Spieck E."/>
            <person name="Chang J.H."/>
            <person name="Bottomley P.J."/>
            <person name="Sayavedra-Soto L.A."/>
        </authorList>
    </citation>
    <scope>NUCLEOTIDE SEQUENCE [LARGE SCALE GENOMIC DNA]</scope>
    <source>
        <strain evidence="11 12">Ab1</strain>
    </source>
</reference>
<feature type="transmembrane region" description="Helical" evidence="9">
    <location>
        <begin position="133"/>
        <end position="151"/>
    </location>
</feature>
<organism evidence="11 12">
    <name type="scientific">Nitrobacter vulgaris</name>
    <dbReference type="NCBI Taxonomy" id="29421"/>
    <lineage>
        <taxon>Bacteria</taxon>
        <taxon>Pseudomonadati</taxon>
        <taxon>Pseudomonadota</taxon>
        <taxon>Alphaproteobacteria</taxon>
        <taxon>Hyphomicrobiales</taxon>
        <taxon>Nitrobacteraceae</taxon>
        <taxon>Nitrobacter</taxon>
    </lineage>
</organism>
<sequence>MSTSWPSDSLSRSASPRLATFAGRFGGKPLLTLPALTNSLLGIGGLIMLLLLWWLGTDVLASSEGFIRQFSPTTAIPKLVTMLAQPDLSAHILASLRRVLIGLAFALLIGVPVGLAVGSYSRLNTATSPAFQFLRMISPLSWMPIAVMMFGVGDQPIYFMLAFAAVWPILLNTAEGVRRLQPSWLSLADSLAATRWETLWYVILPGVLGHVLTGLRLSVGIVWIVLVPCEMLGVSAGLGYFILDTRDRLAYSELMATVLMIGILGFLLDVGARMLYQTVTRSRTA</sequence>
<dbReference type="InterPro" id="IPR035906">
    <property type="entry name" value="MetI-like_sf"/>
</dbReference>
<dbReference type="GO" id="GO:0010438">
    <property type="term" value="P:cellular response to sulfur starvation"/>
    <property type="evidence" value="ECO:0007669"/>
    <property type="project" value="TreeGrafter"/>
</dbReference>
<dbReference type="PROSITE" id="PS50928">
    <property type="entry name" value="ABC_TM1"/>
    <property type="match status" value="1"/>
</dbReference>
<feature type="transmembrane region" description="Helical" evidence="9">
    <location>
        <begin position="254"/>
        <end position="276"/>
    </location>
</feature>
<protein>
    <submittedName>
        <fullName evidence="11">ABC transporter permease</fullName>
    </submittedName>
</protein>
<evidence type="ECO:0000256" key="4">
    <source>
        <dbReference type="ARBA" id="ARBA00022475"/>
    </source>
</evidence>
<name>A0A1V4HUF0_NITVU</name>
<proteinExistence type="inferred from homology"/>
<evidence type="ECO:0000256" key="7">
    <source>
        <dbReference type="ARBA" id="ARBA00023136"/>
    </source>
</evidence>
<evidence type="ECO:0000256" key="2">
    <source>
        <dbReference type="ARBA" id="ARBA00009306"/>
    </source>
</evidence>
<evidence type="ECO:0000256" key="6">
    <source>
        <dbReference type="ARBA" id="ARBA00022989"/>
    </source>
</evidence>
<keyword evidence="6 9" id="KW-1133">Transmembrane helix</keyword>
<comment type="subcellular location">
    <subcellularLocation>
        <location evidence="1 9">Cell membrane</location>
        <topology evidence="1 9">Multi-pass membrane protein</topology>
    </subcellularLocation>
</comment>
<feature type="transmembrane region" description="Helical" evidence="9">
    <location>
        <begin position="99"/>
        <end position="121"/>
    </location>
</feature>
<dbReference type="OrthoDB" id="7260900at2"/>
<keyword evidence="5 9" id="KW-0812">Transmembrane</keyword>
<evidence type="ECO:0000313" key="12">
    <source>
        <dbReference type="Proteomes" id="UP000189940"/>
    </source>
</evidence>
<dbReference type="GO" id="GO:0005886">
    <property type="term" value="C:plasma membrane"/>
    <property type="evidence" value="ECO:0007669"/>
    <property type="project" value="UniProtKB-SubCell"/>
</dbReference>
<dbReference type="InterPro" id="IPR000515">
    <property type="entry name" value="MetI-like"/>
</dbReference>
<dbReference type="Gene3D" id="1.10.3720.10">
    <property type="entry name" value="MetI-like"/>
    <property type="match status" value="1"/>
</dbReference>
<feature type="domain" description="ABC transmembrane type-1" evidence="10">
    <location>
        <begin position="92"/>
        <end position="272"/>
    </location>
</feature>
<evidence type="ECO:0000256" key="8">
    <source>
        <dbReference type="ARBA" id="ARBA00056719"/>
    </source>
</evidence>
<feature type="transmembrane region" description="Helical" evidence="9">
    <location>
        <begin position="221"/>
        <end position="242"/>
    </location>
</feature>
<feature type="transmembrane region" description="Helical" evidence="9">
    <location>
        <begin position="198"/>
        <end position="215"/>
    </location>
</feature>
<keyword evidence="4" id="KW-1003">Cell membrane</keyword>
<evidence type="ECO:0000256" key="1">
    <source>
        <dbReference type="ARBA" id="ARBA00004651"/>
    </source>
</evidence>
<dbReference type="AlphaFoldDB" id="A0A1V4HUF0"/>
<evidence type="ECO:0000256" key="5">
    <source>
        <dbReference type="ARBA" id="ARBA00022692"/>
    </source>
</evidence>